<dbReference type="HAMAP" id="MF_00519">
    <property type="entry name" value="Arabinose_Isome"/>
    <property type="match status" value="1"/>
</dbReference>
<comment type="pathway">
    <text evidence="6">Carbohydrate degradation; L-arabinose degradation via L-ribulose; D-xylulose 5-phosphate from L-arabinose (bacterial route): step 1/3.</text>
</comment>
<evidence type="ECO:0000313" key="10">
    <source>
        <dbReference type="EMBL" id="KAA9089748.1"/>
    </source>
</evidence>
<feature type="binding site" evidence="6">
    <location>
        <position position="350"/>
    </location>
    <ligand>
        <name>Mn(2+)</name>
        <dbReference type="ChEBI" id="CHEBI:29035"/>
    </ligand>
</feature>
<evidence type="ECO:0000256" key="5">
    <source>
        <dbReference type="ARBA" id="ARBA00023277"/>
    </source>
</evidence>
<dbReference type="InterPro" id="IPR055389">
    <property type="entry name" value="AraA_N"/>
</dbReference>
<keyword evidence="4 6" id="KW-0413">Isomerase</keyword>
<evidence type="ECO:0000259" key="7">
    <source>
        <dbReference type="Pfam" id="PF02610"/>
    </source>
</evidence>
<dbReference type="PANTHER" id="PTHR38464:SF1">
    <property type="entry name" value="L-ARABINOSE ISOMERASE"/>
    <property type="match status" value="1"/>
</dbReference>
<dbReference type="GO" id="GO:0008733">
    <property type="term" value="F:L-arabinose isomerase activity"/>
    <property type="evidence" value="ECO:0007669"/>
    <property type="project" value="UniProtKB-UniRule"/>
</dbReference>
<dbReference type="InterPro" id="IPR009015">
    <property type="entry name" value="Fucose_isomerase_N/cen_sf"/>
</dbReference>
<sequence length="500" mass="54446">MTLATTLDNYTVWFVTGSQNLYGEDTLRQVAEQSQAVVAGLTGLPVRVEWKPVLKDADSIRRLALEANADDSVIGVMAWMHTFSPAKMWITGLDALRKPLLHLHTQANVELPWADIDFDFMNLNQAAHGDREFGYIQTRLGVARKTVVGHVSNPVVRHQIEDWQRAAAGWQAVRTLKLARFGDNMRYVAVTEGDKTEAELQFGVQVNTWGVNELADAVAAASDADVDALVEIYVAQYDVADELLPGGERHQSLRDGAAIEIGLRSFLEAGGFGAFTTSFEDLGALKQLPGLAVQRLMAEGYGFGAEGDWKTAILVRVANVMGVGLPGGASLMEDYTYDLVPGSERILGAHMLEVSPSLTTAKPRLEIHPLGIGGKDDPVRLVFTADPGPALVVALSDMRDRFRLTANVVENVEAPDLPKLPVGRAIWKPAPDFATSAACWLAAGAAHHTVMTTAVGIEVFRDFAEIAGTELVVIDDDTTVRGFQKELRWNQAYYRLARGL</sequence>
<evidence type="ECO:0000256" key="6">
    <source>
        <dbReference type="HAMAP-Rule" id="MF_00519"/>
    </source>
</evidence>
<evidence type="ECO:0000256" key="2">
    <source>
        <dbReference type="ARBA" id="ARBA00022935"/>
    </source>
</evidence>
<dbReference type="InterPro" id="IPR004216">
    <property type="entry name" value="Fuc/Ara_isomerase_C"/>
</dbReference>
<dbReference type="PANTHER" id="PTHR38464">
    <property type="entry name" value="L-ARABINOSE ISOMERASE"/>
    <property type="match status" value="1"/>
</dbReference>
<accession>A0A5J5IV01</accession>
<keyword evidence="1 6" id="KW-0479">Metal-binding</keyword>
<comment type="catalytic activity">
    <reaction evidence="6">
        <text>beta-L-arabinopyranose = L-ribulose</text>
        <dbReference type="Rhea" id="RHEA:14821"/>
        <dbReference type="ChEBI" id="CHEBI:16880"/>
        <dbReference type="ChEBI" id="CHEBI:40886"/>
        <dbReference type="EC" id="5.3.1.4"/>
    </reaction>
</comment>
<evidence type="ECO:0000256" key="1">
    <source>
        <dbReference type="ARBA" id="ARBA00022723"/>
    </source>
</evidence>
<keyword evidence="3 6" id="KW-0464">Manganese</keyword>
<feature type="domain" description="L-arabinose isomerase central" evidence="9">
    <location>
        <begin position="177"/>
        <end position="323"/>
    </location>
</feature>
<keyword evidence="11" id="KW-1185">Reference proteome</keyword>
<comment type="function">
    <text evidence="6">Catalyzes the conversion of L-arabinose to L-ribulose.</text>
</comment>
<reference evidence="11" key="1">
    <citation type="submission" date="2019-09" db="EMBL/GenBank/DDBJ databases">
        <title>Mumia zhuanghuii sp. nov. isolated from the intestinal contents of plateau pika (Ochotona curzoniae) in the Qinghai-Tibet plateau of China.</title>
        <authorList>
            <person name="Tian Z."/>
        </authorList>
    </citation>
    <scope>NUCLEOTIDE SEQUENCE [LARGE SCALE GENOMIC DNA]</scope>
    <source>
        <strain evidence="11">DSM 25564</strain>
    </source>
</reference>
<gene>
    <name evidence="6 10" type="primary">araA</name>
    <name evidence="10" type="ORF">F6B42_04620</name>
</gene>
<dbReference type="OrthoDB" id="9765600at2"/>
<evidence type="ECO:0000259" key="9">
    <source>
        <dbReference type="Pfam" id="PF24856"/>
    </source>
</evidence>
<dbReference type="EMBL" id="VYRZ01000001">
    <property type="protein sequence ID" value="KAA9089748.1"/>
    <property type="molecule type" value="Genomic_DNA"/>
</dbReference>
<evidence type="ECO:0000259" key="8">
    <source>
        <dbReference type="Pfam" id="PF11762"/>
    </source>
</evidence>
<evidence type="ECO:0000256" key="3">
    <source>
        <dbReference type="ARBA" id="ARBA00023211"/>
    </source>
</evidence>
<dbReference type="GO" id="GO:0030145">
    <property type="term" value="F:manganese ion binding"/>
    <property type="evidence" value="ECO:0007669"/>
    <property type="project" value="UniProtKB-UniRule"/>
</dbReference>
<comment type="caution">
    <text evidence="10">The sequence shown here is derived from an EMBL/GenBank/DDBJ whole genome shotgun (WGS) entry which is preliminary data.</text>
</comment>
<dbReference type="InterPro" id="IPR038583">
    <property type="entry name" value="AraA_N_sf"/>
</dbReference>
<dbReference type="UniPathway" id="UPA00145">
    <property type="reaction ID" value="UER00565"/>
</dbReference>
<protein>
    <recommendedName>
        <fullName evidence="6">L-arabinose isomerase</fullName>
        <ecNumber evidence="6">5.3.1.4</ecNumber>
    </recommendedName>
</protein>
<proteinExistence type="inferred from homology"/>
<organism evidence="10 11">
    <name type="scientific">Microbacterium radiodurans</name>
    <dbReference type="NCBI Taxonomy" id="661398"/>
    <lineage>
        <taxon>Bacteria</taxon>
        <taxon>Bacillati</taxon>
        <taxon>Actinomycetota</taxon>
        <taxon>Actinomycetes</taxon>
        <taxon>Micrococcales</taxon>
        <taxon>Microbacteriaceae</taxon>
        <taxon>Microbacterium</taxon>
    </lineage>
</organism>
<feature type="domain" description="L-arabinose isomerase N-terminal" evidence="7">
    <location>
        <begin position="11"/>
        <end position="173"/>
    </location>
</feature>
<dbReference type="Pfam" id="PF02610">
    <property type="entry name" value="AraA_N"/>
    <property type="match status" value="1"/>
</dbReference>
<keyword evidence="5 6" id="KW-0119">Carbohydrate metabolism</keyword>
<keyword evidence="2 6" id="KW-0054">Arabinose catabolism</keyword>
<evidence type="ECO:0000313" key="11">
    <source>
        <dbReference type="Proteomes" id="UP000327039"/>
    </source>
</evidence>
<feature type="binding site" evidence="6">
    <location>
        <position position="306"/>
    </location>
    <ligand>
        <name>Mn(2+)</name>
        <dbReference type="ChEBI" id="CHEBI:29035"/>
    </ligand>
</feature>
<dbReference type="InterPro" id="IPR003762">
    <property type="entry name" value="Lara_isomerase"/>
</dbReference>
<dbReference type="Gene3D" id="3.40.50.10940">
    <property type="match status" value="1"/>
</dbReference>
<feature type="binding site" evidence="6">
    <location>
        <position position="333"/>
    </location>
    <ligand>
        <name>Mn(2+)</name>
        <dbReference type="ChEBI" id="CHEBI:29035"/>
    </ligand>
</feature>
<comment type="cofactor">
    <cofactor evidence="6">
        <name>Mn(2+)</name>
        <dbReference type="ChEBI" id="CHEBI:29035"/>
    </cofactor>
    <text evidence="6">Binds 1 Mn(2+) ion per subunit.</text>
</comment>
<dbReference type="Pfam" id="PF24856">
    <property type="entry name" value="AraA_central"/>
    <property type="match status" value="1"/>
</dbReference>
<dbReference type="InterPro" id="IPR055390">
    <property type="entry name" value="AraA_central"/>
</dbReference>
<name>A0A5J5IV01_9MICO</name>
<dbReference type="NCBIfam" id="NF002795">
    <property type="entry name" value="PRK02929.1"/>
    <property type="match status" value="1"/>
</dbReference>
<dbReference type="GO" id="GO:0005829">
    <property type="term" value="C:cytosol"/>
    <property type="evidence" value="ECO:0007669"/>
    <property type="project" value="TreeGrafter"/>
</dbReference>
<dbReference type="RefSeq" id="WP_150418379.1">
    <property type="nucleotide sequence ID" value="NZ_VYRZ01000001.1"/>
</dbReference>
<dbReference type="PIRSF" id="PIRSF001478">
    <property type="entry name" value="L-ara_isomerase"/>
    <property type="match status" value="1"/>
</dbReference>
<dbReference type="EC" id="5.3.1.4" evidence="6"/>
<comment type="similarity">
    <text evidence="6">Belongs to the arabinose isomerase family.</text>
</comment>
<dbReference type="Proteomes" id="UP000327039">
    <property type="component" value="Unassembled WGS sequence"/>
</dbReference>
<dbReference type="SUPFAM" id="SSF50443">
    <property type="entry name" value="FucI/AraA C-terminal domain-like"/>
    <property type="match status" value="1"/>
</dbReference>
<dbReference type="Pfam" id="PF11762">
    <property type="entry name" value="Arabinose_Iso_C"/>
    <property type="match status" value="1"/>
</dbReference>
<dbReference type="AlphaFoldDB" id="A0A5J5IV01"/>
<feature type="domain" description="L-arabinose isomerase C-terminal" evidence="8">
    <location>
        <begin position="328"/>
        <end position="470"/>
    </location>
</feature>
<dbReference type="GO" id="GO:0019569">
    <property type="term" value="P:L-arabinose catabolic process to D-xylulose 5-phosphate"/>
    <property type="evidence" value="ECO:0007669"/>
    <property type="project" value="UniProtKB-UniRule"/>
</dbReference>
<dbReference type="InterPro" id="IPR024664">
    <property type="entry name" value="Ara_Isoase_C"/>
</dbReference>
<dbReference type="SUPFAM" id="SSF53743">
    <property type="entry name" value="FucI/AraA N-terminal and middle domains"/>
    <property type="match status" value="1"/>
</dbReference>
<feature type="binding site" evidence="6">
    <location>
        <position position="448"/>
    </location>
    <ligand>
        <name>Mn(2+)</name>
        <dbReference type="ChEBI" id="CHEBI:29035"/>
    </ligand>
</feature>
<evidence type="ECO:0000256" key="4">
    <source>
        <dbReference type="ARBA" id="ARBA00023235"/>
    </source>
</evidence>